<dbReference type="Gene3D" id="3.40.50.300">
    <property type="entry name" value="P-loop containing nucleotide triphosphate hydrolases"/>
    <property type="match status" value="1"/>
</dbReference>
<dbReference type="PIRSF" id="PIRSF009320">
    <property type="entry name" value="Nuc_binding_HP_1000"/>
    <property type="match status" value="1"/>
</dbReference>
<dbReference type="Pfam" id="PF01656">
    <property type="entry name" value="CbiA"/>
    <property type="match status" value="1"/>
</dbReference>
<dbReference type="PANTHER" id="PTHR13696">
    <property type="entry name" value="P-LOOP CONTAINING NUCLEOSIDE TRIPHOSPHATE HYDROLASE"/>
    <property type="match status" value="1"/>
</dbReference>
<dbReference type="PANTHER" id="PTHR13696:SF96">
    <property type="entry name" value="COBQ_COBB_MIND_PARA NUCLEOTIDE BINDING DOMAIN-CONTAINING PROTEIN"/>
    <property type="match status" value="1"/>
</dbReference>
<organism evidence="2 3">
    <name type="scientific">Roseicella frigidaeris</name>
    <dbReference type="NCBI Taxonomy" id="2230885"/>
    <lineage>
        <taxon>Bacteria</taxon>
        <taxon>Pseudomonadati</taxon>
        <taxon>Pseudomonadota</taxon>
        <taxon>Alphaproteobacteria</taxon>
        <taxon>Acetobacterales</taxon>
        <taxon>Roseomonadaceae</taxon>
        <taxon>Roseicella</taxon>
    </lineage>
</organism>
<dbReference type="InterPro" id="IPR050678">
    <property type="entry name" value="DNA_Partitioning_ATPase"/>
</dbReference>
<dbReference type="OrthoDB" id="7331108at2"/>
<evidence type="ECO:0000313" key="3">
    <source>
        <dbReference type="Proteomes" id="UP000249065"/>
    </source>
</evidence>
<dbReference type="CDD" id="cd02042">
    <property type="entry name" value="ParAB_family"/>
    <property type="match status" value="1"/>
</dbReference>
<reference evidence="3" key="1">
    <citation type="submission" date="2018-06" db="EMBL/GenBank/DDBJ databases">
        <authorList>
            <person name="Khan S.A."/>
        </authorList>
    </citation>
    <scope>NUCLEOTIDE SEQUENCE [LARGE SCALE GENOMIC DNA]</scope>
    <source>
        <strain evidence="3">DB-1506</strain>
    </source>
</reference>
<dbReference type="InterPro" id="IPR027417">
    <property type="entry name" value="P-loop_NTPase"/>
</dbReference>
<accession>A0A327LV87</accession>
<protein>
    <recommendedName>
        <fullName evidence="1">CobQ/CobB/MinD/ParA nucleotide binding domain-containing protein</fullName>
    </recommendedName>
</protein>
<evidence type="ECO:0000259" key="1">
    <source>
        <dbReference type="Pfam" id="PF01656"/>
    </source>
</evidence>
<evidence type="ECO:0000313" key="2">
    <source>
        <dbReference type="EMBL" id="RAI54093.1"/>
    </source>
</evidence>
<comment type="caution">
    <text evidence="2">The sequence shown here is derived from an EMBL/GenBank/DDBJ whole genome shotgun (WGS) entry which is preliminary data.</text>
</comment>
<dbReference type="EMBL" id="QLIX01000060">
    <property type="protein sequence ID" value="RAI54093.1"/>
    <property type="molecule type" value="Genomic_DNA"/>
</dbReference>
<dbReference type="Proteomes" id="UP000249065">
    <property type="component" value="Unassembled WGS sequence"/>
</dbReference>
<sequence length="241" mass="25760">MLPYGKVALAPHRHVPLWFRHHVAIGDSAMASVVSVISQKGGAGKTTVAQCLAIEALRQGMAAAIIDADPQKSASDWGSQREQAGIDAPAVISLGTRSLRTVVKELQDRGASLIVIDTPPHSAPAINAALEVSTGAAMVTRPNPMDIRALEATWAIVDRMKKPSATIFTQTPPGNRAKALSLALGRLKELGIPHCPTPLTYTLSYPYAQAEALAIQEREPTSKARAEVAEVWAWLRRKAIV</sequence>
<dbReference type="InterPro" id="IPR002586">
    <property type="entry name" value="CobQ/CobB/MinD/ParA_Nub-bd_dom"/>
</dbReference>
<proteinExistence type="predicted"/>
<gene>
    <name evidence="2" type="ORF">DOO78_26495</name>
</gene>
<name>A0A327LV87_9PROT</name>
<dbReference type="SUPFAM" id="SSF52540">
    <property type="entry name" value="P-loop containing nucleoside triphosphate hydrolases"/>
    <property type="match status" value="1"/>
</dbReference>
<keyword evidence="3" id="KW-1185">Reference proteome</keyword>
<feature type="domain" description="CobQ/CobB/MinD/ParA nucleotide binding" evidence="1">
    <location>
        <begin position="35"/>
        <end position="128"/>
    </location>
</feature>
<dbReference type="AlphaFoldDB" id="A0A327LV87"/>